<reference evidence="1 2" key="1">
    <citation type="submission" date="2017-08" db="EMBL/GenBank/DDBJ databases">
        <title>Infants hospitalized years apart are colonized by the same room-sourced microbial strains.</title>
        <authorList>
            <person name="Brooks B."/>
            <person name="Olm M.R."/>
            <person name="Firek B.A."/>
            <person name="Baker R."/>
            <person name="Thomas B.C."/>
            <person name="Morowitz M.J."/>
            <person name="Banfield J.F."/>
        </authorList>
    </citation>
    <scope>NUCLEOTIDE SEQUENCE [LARGE SCALE GENOMIC DNA]</scope>
    <source>
        <strain evidence="1">S2_005_003_R2_47</strain>
    </source>
</reference>
<feature type="non-terminal residue" evidence="1">
    <location>
        <position position="129"/>
    </location>
</feature>
<evidence type="ECO:0000313" key="2">
    <source>
        <dbReference type="Proteomes" id="UP000248597"/>
    </source>
</evidence>
<name>A0A2W5KWW1_SPHMC</name>
<proteinExistence type="predicted"/>
<comment type="caution">
    <text evidence="1">The sequence shown here is derived from an EMBL/GenBank/DDBJ whole genome shotgun (WGS) entry which is preliminary data.</text>
</comment>
<evidence type="ECO:0000313" key="1">
    <source>
        <dbReference type="EMBL" id="PZQ20454.1"/>
    </source>
</evidence>
<accession>A0A2W5KWW1</accession>
<gene>
    <name evidence="1" type="ORF">DI569_15415</name>
</gene>
<organism evidence="1 2">
    <name type="scientific">Sphingopyxis macrogoltabida</name>
    <name type="common">Sphingomonas macrogoltabidus</name>
    <dbReference type="NCBI Taxonomy" id="33050"/>
    <lineage>
        <taxon>Bacteria</taxon>
        <taxon>Pseudomonadati</taxon>
        <taxon>Pseudomonadota</taxon>
        <taxon>Alphaproteobacteria</taxon>
        <taxon>Sphingomonadales</taxon>
        <taxon>Sphingomonadaceae</taxon>
        <taxon>Sphingopyxis</taxon>
    </lineage>
</organism>
<dbReference type="AlphaFoldDB" id="A0A2W5KWW1"/>
<evidence type="ECO:0008006" key="3">
    <source>
        <dbReference type="Google" id="ProtNLM"/>
    </source>
</evidence>
<sequence length="129" mass="13428">MGHIGAAANGVSDDRAFFEALAAGAGTSLQLARGRRYYVSAPISWSRDIDIDLNGSTVICPNGFLDVASLKASNEAVVGVSVVKGDYSFAVPAGVVLAAGDLVRLESNDLFCPEPAANPYKFGQYTTIV</sequence>
<dbReference type="Proteomes" id="UP000248597">
    <property type="component" value="Unassembled WGS sequence"/>
</dbReference>
<dbReference type="EMBL" id="QFPJ01000059">
    <property type="protein sequence ID" value="PZQ20454.1"/>
    <property type="molecule type" value="Genomic_DNA"/>
</dbReference>
<protein>
    <recommendedName>
        <fullName evidence="3">Pectate lyase superfamily protein domain-containing protein</fullName>
    </recommendedName>
</protein>